<evidence type="ECO:0000313" key="6">
    <source>
        <dbReference type="Ensembl" id="ENSLCAP00010033867.1"/>
    </source>
</evidence>
<feature type="domain" description="B30.2/SPRY" evidence="5">
    <location>
        <begin position="175"/>
        <end position="373"/>
    </location>
</feature>
<dbReference type="SMART" id="SM00449">
    <property type="entry name" value="SPRY"/>
    <property type="match status" value="1"/>
</dbReference>
<name>A0A4W6E5M1_LATCA</name>
<dbReference type="InterPro" id="IPR003877">
    <property type="entry name" value="SPRY_dom"/>
</dbReference>
<reference evidence="6" key="2">
    <citation type="submission" date="2025-08" db="UniProtKB">
        <authorList>
            <consortium name="Ensembl"/>
        </authorList>
    </citation>
    <scope>IDENTIFICATION</scope>
</reference>
<gene>
    <name evidence="6" type="primary">TRIM16</name>
</gene>
<dbReference type="GO" id="GO:0005737">
    <property type="term" value="C:cytoplasm"/>
    <property type="evidence" value="ECO:0007669"/>
    <property type="project" value="UniProtKB-ARBA"/>
</dbReference>
<organism evidence="6 7">
    <name type="scientific">Lates calcarifer</name>
    <name type="common">Barramundi</name>
    <name type="synonym">Holocentrus calcarifer</name>
    <dbReference type="NCBI Taxonomy" id="8187"/>
    <lineage>
        <taxon>Eukaryota</taxon>
        <taxon>Metazoa</taxon>
        <taxon>Chordata</taxon>
        <taxon>Craniata</taxon>
        <taxon>Vertebrata</taxon>
        <taxon>Euteleostomi</taxon>
        <taxon>Actinopterygii</taxon>
        <taxon>Neopterygii</taxon>
        <taxon>Teleostei</taxon>
        <taxon>Neoteleostei</taxon>
        <taxon>Acanthomorphata</taxon>
        <taxon>Carangaria</taxon>
        <taxon>Carangaria incertae sedis</taxon>
        <taxon>Centropomidae</taxon>
        <taxon>Lates</taxon>
    </lineage>
</organism>
<dbReference type="AlphaFoldDB" id="A0A4W6E5M1"/>
<dbReference type="InterPro" id="IPR013320">
    <property type="entry name" value="ConA-like_dom_sf"/>
</dbReference>
<dbReference type="InterPro" id="IPR003879">
    <property type="entry name" value="Butyrophylin_SPRY"/>
</dbReference>
<dbReference type="InterPro" id="IPR058030">
    <property type="entry name" value="TRIM8/14/16/25/29/45/65_CC"/>
</dbReference>
<reference evidence="6" key="3">
    <citation type="submission" date="2025-09" db="UniProtKB">
        <authorList>
            <consortium name="Ensembl"/>
        </authorList>
    </citation>
    <scope>IDENTIFICATION</scope>
</reference>
<proteinExistence type="predicted"/>
<evidence type="ECO:0000256" key="4">
    <source>
        <dbReference type="SAM" id="Coils"/>
    </source>
</evidence>
<dbReference type="PRINTS" id="PR01407">
    <property type="entry name" value="BUTYPHLNCDUF"/>
</dbReference>
<dbReference type="Ensembl" id="ENSLCAT00010034671.1">
    <property type="protein sequence ID" value="ENSLCAP00010033867.1"/>
    <property type="gene ID" value="ENSLCAG00010015919.1"/>
</dbReference>
<keyword evidence="2" id="KW-0863">Zinc-finger</keyword>
<dbReference type="InParanoid" id="A0A4W6E5M1"/>
<dbReference type="PANTHER" id="PTHR25465:SF10">
    <property type="entry name" value="TRIPARTITE MOTIF-CONTAINING PROTEIN 16-RELATED"/>
    <property type="match status" value="1"/>
</dbReference>
<dbReference type="Proteomes" id="UP000314980">
    <property type="component" value="Unassembled WGS sequence"/>
</dbReference>
<reference evidence="7" key="1">
    <citation type="submission" date="2015-09" db="EMBL/GenBank/DDBJ databases">
        <authorList>
            <person name="Sai Rama Sridatta P."/>
        </authorList>
    </citation>
    <scope>NUCLEOTIDE SEQUENCE [LARGE SCALE GENOMIC DNA]</scope>
</reference>
<dbReference type="InterPro" id="IPR006574">
    <property type="entry name" value="PRY"/>
</dbReference>
<evidence type="ECO:0000256" key="3">
    <source>
        <dbReference type="ARBA" id="ARBA00022833"/>
    </source>
</evidence>
<evidence type="ECO:0000256" key="2">
    <source>
        <dbReference type="ARBA" id="ARBA00022771"/>
    </source>
</evidence>
<dbReference type="GO" id="GO:0008270">
    <property type="term" value="F:zinc ion binding"/>
    <property type="evidence" value="ECO:0007669"/>
    <property type="project" value="UniProtKB-KW"/>
</dbReference>
<sequence>MVKTVTAAENAINKLQLNTVSIEQSVTEVRAVIETQFEELQVVMERAKREVTEILEGEEKQALKQAEGIRVHLEQRCTELKKTQAQVEKLSRNKNDVDFLQEYSEWKKEATDISLPGVYIGLMDRLNSFSRVIVDSTQELCTMIVSSYIEKVKETCKNDKMGIKTTVHAIVAAKQNMSIPDPETHADFLKYSAHVSFDADTAHKFLRLTEENRKVTNTTPWQHPYPDVPERFENWRQVLATESFYLGRHYFEADISGEGTHMGLTYKSIDRKGSESNSCITGNDFSWCLKWNGRTFSAWHSGVETPLSVEKFTRVGVYVDYTRGLLAFYGVGGHHDAHPRVQGRVPGASLPSLLVVQEGEHRRLGGTWGTITAQEPLSSHLTCKWSCYSINSSTAMNRSQLFFSDSSDNSTIGEYCCIKC</sequence>
<evidence type="ECO:0000259" key="5">
    <source>
        <dbReference type="PROSITE" id="PS50188"/>
    </source>
</evidence>
<dbReference type="Gene3D" id="2.60.120.920">
    <property type="match status" value="1"/>
</dbReference>
<dbReference type="InterPro" id="IPR043136">
    <property type="entry name" value="B30.2/SPRY_sf"/>
</dbReference>
<dbReference type="InterPro" id="IPR001870">
    <property type="entry name" value="B30.2/SPRY"/>
</dbReference>
<feature type="coiled-coil region" evidence="4">
    <location>
        <begin position="30"/>
        <end position="93"/>
    </location>
</feature>
<dbReference type="GeneTree" id="ENSGT00940000161116"/>
<dbReference type="STRING" id="8187.ENSLCAP00010033867"/>
<dbReference type="PANTHER" id="PTHR25465">
    <property type="entry name" value="B-BOX DOMAIN CONTAINING"/>
    <property type="match status" value="1"/>
</dbReference>
<keyword evidence="4" id="KW-0175">Coiled coil</keyword>
<dbReference type="PROSITE" id="PS50188">
    <property type="entry name" value="B302_SPRY"/>
    <property type="match status" value="1"/>
</dbReference>
<keyword evidence="7" id="KW-1185">Reference proteome</keyword>
<keyword evidence="1" id="KW-0479">Metal-binding</keyword>
<keyword evidence="3" id="KW-0862">Zinc</keyword>
<dbReference type="SMART" id="SM00589">
    <property type="entry name" value="PRY"/>
    <property type="match status" value="1"/>
</dbReference>
<accession>A0A4W6E5M1</accession>
<dbReference type="Pfam" id="PF13765">
    <property type="entry name" value="PRY"/>
    <property type="match status" value="1"/>
</dbReference>
<dbReference type="InterPro" id="IPR051051">
    <property type="entry name" value="E3_ubiq-ligase_TRIM/RNF"/>
</dbReference>
<dbReference type="SUPFAM" id="SSF49899">
    <property type="entry name" value="Concanavalin A-like lectins/glucanases"/>
    <property type="match status" value="1"/>
</dbReference>
<dbReference type="Pfam" id="PF00622">
    <property type="entry name" value="SPRY"/>
    <property type="match status" value="1"/>
</dbReference>
<dbReference type="Pfam" id="PF25600">
    <property type="entry name" value="TRIM_CC"/>
    <property type="match status" value="1"/>
</dbReference>
<evidence type="ECO:0000313" key="7">
    <source>
        <dbReference type="Proteomes" id="UP000314980"/>
    </source>
</evidence>
<evidence type="ECO:0000256" key="1">
    <source>
        <dbReference type="ARBA" id="ARBA00022723"/>
    </source>
</evidence>
<protein>
    <submittedName>
        <fullName evidence="6">Tripartite motif containing 16</fullName>
    </submittedName>
</protein>